<evidence type="ECO:0000256" key="12">
    <source>
        <dbReference type="ARBA" id="ARBA00023157"/>
    </source>
</evidence>
<comment type="subcellular location">
    <subcellularLocation>
        <location evidence="1">Secreted</location>
        <location evidence="1">Extracellular space</location>
        <location evidence="1">Extracellular matrix</location>
    </subcellularLocation>
    <subcellularLocation>
        <location evidence="14">Zona pellucida</location>
    </subcellularLocation>
    <subcellularLocation>
        <location evidence="14">Cell membrane</location>
        <topology evidence="14">Single-pass type I membrane protein</topology>
    </subcellularLocation>
</comment>
<proteinExistence type="inferred from homology"/>
<keyword evidence="12 14" id="KW-1015">Disulfide bond</keyword>
<dbReference type="Pfam" id="PF23344">
    <property type="entry name" value="ZP-N"/>
    <property type="match status" value="1"/>
</dbReference>
<dbReference type="Pfam" id="PF00100">
    <property type="entry name" value="Zona_pellucida"/>
    <property type="match status" value="1"/>
</dbReference>
<dbReference type="PROSITE" id="PS51034">
    <property type="entry name" value="ZP_2"/>
    <property type="match status" value="1"/>
</dbReference>
<keyword evidence="9 14" id="KW-0732">Signal</keyword>
<dbReference type="GO" id="GO:0035803">
    <property type="term" value="P:egg coat formation"/>
    <property type="evidence" value="ECO:0007669"/>
    <property type="project" value="UniProtKB-UniRule"/>
</dbReference>
<dbReference type="Proteomes" id="UP001044222">
    <property type="component" value="Unassembled WGS sequence"/>
</dbReference>
<comment type="domain">
    <text evidence="14">The ZP domain is involved in the polymerization of the ZP proteins to form the zona pellucida.</text>
</comment>
<evidence type="ECO:0000256" key="10">
    <source>
        <dbReference type="ARBA" id="ARBA00022989"/>
    </source>
</evidence>
<dbReference type="GO" id="GO:0005886">
    <property type="term" value="C:plasma membrane"/>
    <property type="evidence" value="ECO:0007669"/>
    <property type="project" value="UniProtKB-SubCell"/>
</dbReference>
<keyword evidence="8 14" id="KW-0812">Transmembrane</keyword>
<dbReference type="GO" id="GO:2000344">
    <property type="term" value="P:positive regulation of acrosome reaction"/>
    <property type="evidence" value="ECO:0007669"/>
    <property type="project" value="UniProtKB-UniRule"/>
</dbReference>
<dbReference type="GO" id="GO:0035804">
    <property type="term" value="F:structural constituent of egg coat"/>
    <property type="evidence" value="ECO:0007669"/>
    <property type="project" value="UniProtKB-UniRule"/>
</dbReference>
<evidence type="ECO:0000256" key="5">
    <source>
        <dbReference type="ARBA" id="ARBA00022525"/>
    </source>
</evidence>
<dbReference type="PANTHER" id="PTHR11576">
    <property type="entry name" value="ZONA PELLUCIDA SPERM-BINDING PROTEIN 3"/>
    <property type="match status" value="1"/>
</dbReference>
<dbReference type="FunFam" id="2.60.40.3210:FF:000001">
    <property type="entry name" value="Zona pellucida sperm-binding protein 3"/>
    <property type="match status" value="1"/>
</dbReference>
<keyword evidence="7 14" id="KW-0165">Cleavage on pair of basic residues</keyword>
<feature type="transmembrane region" description="Helical" evidence="14">
    <location>
        <begin position="437"/>
        <end position="459"/>
    </location>
</feature>
<keyword evidence="6 14" id="KW-0272">Extracellular matrix</keyword>
<dbReference type="Gene3D" id="2.60.40.4100">
    <property type="entry name" value="Zona pellucida, ZP-C domain"/>
    <property type="match status" value="1"/>
</dbReference>
<dbReference type="InterPro" id="IPR001507">
    <property type="entry name" value="ZP_dom"/>
</dbReference>
<comment type="function">
    <text evidence="14">Component of the zona pellucida, an extracellular matrix surrounding oocytes which mediates sperm binding, induction of the acrosome reaction and prevents post-fertilization polyspermy. The zona pellucida is composed of 3 to 4 glycoproteins, ZP1, ZP2, ZP3, and ZP4. ZP3 is essential for sperm binding and zona matrix formation.</text>
</comment>
<keyword evidence="4 14" id="KW-1003">Cell membrane</keyword>
<dbReference type="InterPro" id="IPR042235">
    <property type="entry name" value="ZP-C_dom"/>
</dbReference>
<feature type="signal peptide" evidence="14">
    <location>
        <begin position="1"/>
        <end position="22"/>
    </location>
</feature>
<keyword evidence="5 14" id="KW-0964">Secreted</keyword>
<evidence type="ECO:0000256" key="1">
    <source>
        <dbReference type="ARBA" id="ARBA00004498"/>
    </source>
</evidence>
<evidence type="ECO:0000259" key="15">
    <source>
        <dbReference type="PROSITE" id="PS51034"/>
    </source>
</evidence>
<dbReference type="InterPro" id="IPR055355">
    <property type="entry name" value="ZP-C"/>
</dbReference>
<gene>
    <name evidence="16" type="ORF">ANANG_G00057730</name>
</gene>
<evidence type="ECO:0000256" key="7">
    <source>
        <dbReference type="ARBA" id="ARBA00022685"/>
    </source>
</evidence>
<dbReference type="SMART" id="SM00241">
    <property type="entry name" value="ZP"/>
    <property type="match status" value="1"/>
</dbReference>
<dbReference type="GO" id="GO:0032190">
    <property type="term" value="F:acrosin binding"/>
    <property type="evidence" value="ECO:0007669"/>
    <property type="project" value="TreeGrafter"/>
</dbReference>
<evidence type="ECO:0000313" key="17">
    <source>
        <dbReference type="Proteomes" id="UP001044222"/>
    </source>
</evidence>
<feature type="chain" id="PRO_5043094169" description="Zona pellucida sperm-binding protein 3" evidence="14">
    <location>
        <begin position="23"/>
        <end position="516"/>
    </location>
</feature>
<evidence type="ECO:0000256" key="2">
    <source>
        <dbReference type="ARBA" id="ARBA00006735"/>
    </source>
</evidence>
<dbReference type="GO" id="GO:0035805">
    <property type="term" value="C:egg coat"/>
    <property type="evidence" value="ECO:0007669"/>
    <property type="project" value="UniProtKB-SubCell"/>
</dbReference>
<sequence>MMDITLCSLCLLMVSSVRKTNAQNWGNTPEIKHGEQGLRNVIGLERKAAALSDTKKLYTYTNNRSSILYKQHPFHTKNLVPQHLPSQQINVTCSDSKLRVEVRKDFWGTETPRLTSADLSLGEACKSNEDTADTIVFSYGLNSCGTKRSVTNKEFVYSNFLLYTPSTGVLPQERNITTVTCHYERENIVSSGGFKTNWRQELMQRSITGLFDFSLDVMSEDWQSKSNTSIYFLGQMINLQVSINLHNHVGFKVYVDSCAASTSQGPGLENSYSIIQDYGCLTDSMVSRSMAKFLSPRSDSTLRFQIKAFQFKGSKNDLIFIHCTVKVSDIQAPPSDQSKSCQYDAKTGRWDDLEGQQSLCDCCVTRSCGRSRRGTRHISPLQYRNSTTSLREVMVGPLYILPVSMDDIQAWPPVRRAPWDTLSHSLGGLWRMTAGQLVMVCASVICTLCVLAGLLCLVFHCQLCPVHKEPSHLPTSPVRKTSPCNYQAPIAVDSVLPPCVYHPGGNAHAFIEVPLD</sequence>
<dbReference type="AlphaFoldDB" id="A0A9D3MSL7"/>
<dbReference type="FunFam" id="2.60.40.4100:FF:000002">
    <property type="entry name" value="Zona pellucida sperm-binding protein 3"/>
    <property type="match status" value="1"/>
</dbReference>
<dbReference type="PANTHER" id="PTHR11576:SF2">
    <property type="entry name" value="ZONA PELLUCIDA SPERM-BINDING PROTEIN 3"/>
    <property type="match status" value="1"/>
</dbReference>
<evidence type="ECO:0000256" key="4">
    <source>
        <dbReference type="ARBA" id="ARBA00022475"/>
    </source>
</evidence>
<reference evidence="16" key="1">
    <citation type="submission" date="2021-01" db="EMBL/GenBank/DDBJ databases">
        <title>A chromosome-scale assembly of European eel, Anguilla anguilla.</title>
        <authorList>
            <person name="Henkel C."/>
            <person name="Jong-Raadsen S.A."/>
            <person name="Dufour S."/>
            <person name="Weltzien F.-A."/>
            <person name="Palstra A.P."/>
            <person name="Pelster B."/>
            <person name="Spaink H.P."/>
            <person name="Van Den Thillart G.E."/>
            <person name="Jansen H."/>
            <person name="Zahm M."/>
            <person name="Klopp C."/>
            <person name="Cedric C."/>
            <person name="Louis A."/>
            <person name="Berthelot C."/>
            <person name="Parey E."/>
            <person name="Roest Crollius H."/>
            <person name="Montfort J."/>
            <person name="Robinson-Rechavi M."/>
            <person name="Bucao C."/>
            <person name="Bouchez O."/>
            <person name="Gislard M."/>
            <person name="Lluch J."/>
            <person name="Milhes M."/>
            <person name="Lampietro C."/>
            <person name="Lopez Roques C."/>
            <person name="Donnadieu C."/>
            <person name="Braasch I."/>
            <person name="Desvignes T."/>
            <person name="Postlethwait J."/>
            <person name="Bobe J."/>
            <person name="Guiguen Y."/>
            <person name="Dirks R."/>
        </authorList>
    </citation>
    <scope>NUCLEOTIDE SEQUENCE</scope>
    <source>
        <strain evidence="16">Tag_6206</strain>
        <tissue evidence="16">Liver</tissue>
    </source>
</reference>
<dbReference type="Gene3D" id="2.60.40.3210">
    <property type="entry name" value="Zona pellucida, ZP-N domain"/>
    <property type="match status" value="1"/>
</dbReference>
<keyword evidence="10 14" id="KW-1133">Transmembrane helix</keyword>
<keyword evidence="13" id="KW-0325">Glycoprotein</keyword>
<accession>A0A9D3MSL7</accession>
<evidence type="ECO:0000313" key="16">
    <source>
        <dbReference type="EMBL" id="KAG5851993.1"/>
    </source>
</evidence>
<evidence type="ECO:0000256" key="6">
    <source>
        <dbReference type="ARBA" id="ARBA00022530"/>
    </source>
</evidence>
<name>A0A9D3MSL7_ANGAN</name>
<comment type="PTM">
    <text evidence="14">Proteolytically cleaved before the transmembrane segment to yield the secreted ectodomain incorporated in the zona pellucida.</text>
</comment>
<organism evidence="16 17">
    <name type="scientific">Anguilla anguilla</name>
    <name type="common">European freshwater eel</name>
    <name type="synonym">Muraena anguilla</name>
    <dbReference type="NCBI Taxonomy" id="7936"/>
    <lineage>
        <taxon>Eukaryota</taxon>
        <taxon>Metazoa</taxon>
        <taxon>Chordata</taxon>
        <taxon>Craniata</taxon>
        <taxon>Vertebrata</taxon>
        <taxon>Euteleostomi</taxon>
        <taxon>Actinopterygii</taxon>
        <taxon>Neopterygii</taxon>
        <taxon>Teleostei</taxon>
        <taxon>Anguilliformes</taxon>
        <taxon>Anguillidae</taxon>
        <taxon>Anguilla</taxon>
    </lineage>
</organism>
<evidence type="ECO:0000256" key="8">
    <source>
        <dbReference type="ARBA" id="ARBA00022692"/>
    </source>
</evidence>
<evidence type="ECO:0000256" key="9">
    <source>
        <dbReference type="ARBA" id="ARBA00022729"/>
    </source>
</evidence>
<dbReference type="GO" id="GO:0007339">
    <property type="term" value="P:binding of sperm to zona pellucida"/>
    <property type="evidence" value="ECO:0007669"/>
    <property type="project" value="UniProtKB-UniRule"/>
</dbReference>
<protein>
    <recommendedName>
        <fullName evidence="3 14">Zona pellucida sperm-binding protein 3</fullName>
    </recommendedName>
</protein>
<evidence type="ECO:0000256" key="3">
    <source>
        <dbReference type="ARBA" id="ARBA00017980"/>
    </source>
</evidence>
<dbReference type="InterPro" id="IPR048290">
    <property type="entry name" value="ZP_chr"/>
</dbReference>
<evidence type="ECO:0000256" key="13">
    <source>
        <dbReference type="ARBA" id="ARBA00023180"/>
    </source>
</evidence>
<keyword evidence="17" id="KW-1185">Reference proteome</keyword>
<evidence type="ECO:0000256" key="11">
    <source>
        <dbReference type="ARBA" id="ARBA00023136"/>
    </source>
</evidence>
<comment type="caution">
    <text evidence="16">The sequence shown here is derived from an EMBL/GenBank/DDBJ whole genome shotgun (WGS) entry which is preliminary data.</text>
</comment>
<comment type="similarity">
    <text evidence="2 14">Belongs to the ZP domain family. ZPC subfamily.</text>
</comment>
<dbReference type="PRINTS" id="PR00023">
    <property type="entry name" value="ZPELLUCIDA"/>
</dbReference>
<feature type="domain" description="ZP" evidence="15">
    <location>
        <begin position="92"/>
        <end position="348"/>
    </location>
</feature>
<keyword evidence="11 14" id="KW-0472">Membrane</keyword>
<dbReference type="EMBL" id="JAFIRN010000003">
    <property type="protein sequence ID" value="KAG5851993.1"/>
    <property type="molecule type" value="Genomic_DNA"/>
</dbReference>
<dbReference type="InterPro" id="IPR055356">
    <property type="entry name" value="ZP-N"/>
</dbReference>
<evidence type="ECO:0000256" key="14">
    <source>
        <dbReference type="RuleBase" id="RU367066"/>
    </source>
</evidence>